<reference evidence="1 2" key="1">
    <citation type="journal article" date="2022" name="Plant J.">
        <title>Chromosome-level genome of Camellia lanceoleosa provides a valuable resource for understanding genome evolution and self-incompatibility.</title>
        <authorList>
            <person name="Gong W."/>
            <person name="Xiao S."/>
            <person name="Wang L."/>
            <person name="Liao Z."/>
            <person name="Chang Y."/>
            <person name="Mo W."/>
            <person name="Hu G."/>
            <person name="Li W."/>
            <person name="Zhao G."/>
            <person name="Zhu H."/>
            <person name="Hu X."/>
            <person name="Ji K."/>
            <person name="Xiang X."/>
            <person name="Song Q."/>
            <person name="Yuan D."/>
            <person name="Jin S."/>
            <person name="Zhang L."/>
        </authorList>
    </citation>
    <scope>NUCLEOTIDE SEQUENCE [LARGE SCALE GENOMIC DNA]</scope>
    <source>
        <strain evidence="1">SQ_2022a</strain>
    </source>
</reference>
<accession>A0ACC0HNZ3</accession>
<name>A0ACC0HNZ3_9ERIC</name>
<dbReference type="Proteomes" id="UP001060215">
    <property type="component" value="Chromosome 4"/>
</dbReference>
<proteinExistence type="predicted"/>
<keyword evidence="2" id="KW-1185">Reference proteome</keyword>
<dbReference type="EMBL" id="CM045761">
    <property type="protein sequence ID" value="KAI8014930.1"/>
    <property type="molecule type" value="Genomic_DNA"/>
</dbReference>
<evidence type="ECO:0000313" key="1">
    <source>
        <dbReference type="EMBL" id="KAI8014930.1"/>
    </source>
</evidence>
<gene>
    <name evidence="1" type="ORF">LOK49_LG05G02061</name>
</gene>
<organism evidence="1 2">
    <name type="scientific">Camellia lanceoleosa</name>
    <dbReference type="NCBI Taxonomy" id="1840588"/>
    <lineage>
        <taxon>Eukaryota</taxon>
        <taxon>Viridiplantae</taxon>
        <taxon>Streptophyta</taxon>
        <taxon>Embryophyta</taxon>
        <taxon>Tracheophyta</taxon>
        <taxon>Spermatophyta</taxon>
        <taxon>Magnoliopsida</taxon>
        <taxon>eudicotyledons</taxon>
        <taxon>Gunneridae</taxon>
        <taxon>Pentapetalae</taxon>
        <taxon>asterids</taxon>
        <taxon>Ericales</taxon>
        <taxon>Theaceae</taxon>
        <taxon>Camellia</taxon>
    </lineage>
</organism>
<sequence>MSIKEFQKAYEEQSTSDAEKLIADVTNLVSSHIRRQKELVDAWLIHLKDTVVGNKTFLDGHVSSMEGITTDAKRKWQEFSVQAENDAKDCADFSAAKHCRMELLFQQCVNTAETASKHWKRTHESINEIGSQNVSTLVSLVRDVSDSNEQHNTEIALARTTVEEDVAKNSEDFIQHFDRVSEQECASVSDILATESRLMQILLRFSGRITLSNLLLLNKKPWIPSSRNIWIMSQLAQHQSDVSQMFHVRGQLNLFEPCQWRP</sequence>
<protein>
    <submittedName>
        <fullName evidence="1">Kinesin-like protein KIN-5C</fullName>
    </submittedName>
</protein>
<comment type="caution">
    <text evidence="1">The sequence shown here is derived from an EMBL/GenBank/DDBJ whole genome shotgun (WGS) entry which is preliminary data.</text>
</comment>
<evidence type="ECO:0000313" key="2">
    <source>
        <dbReference type="Proteomes" id="UP001060215"/>
    </source>
</evidence>